<protein>
    <submittedName>
        <fullName evidence="2">Uncharacterized protein</fullName>
    </submittedName>
</protein>
<name>A0A6C0JE85_9ZZZZ</name>
<keyword evidence="1" id="KW-0812">Transmembrane</keyword>
<feature type="transmembrane region" description="Helical" evidence="1">
    <location>
        <begin position="12"/>
        <end position="31"/>
    </location>
</feature>
<accession>A0A6C0JE85</accession>
<reference evidence="2" key="1">
    <citation type="journal article" date="2020" name="Nature">
        <title>Giant virus diversity and host interactions through global metagenomics.</title>
        <authorList>
            <person name="Schulz F."/>
            <person name="Roux S."/>
            <person name="Paez-Espino D."/>
            <person name="Jungbluth S."/>
            <person name="Walsh D.A."/>
            <person name="Denef V.J."/>
            <person name="McMahon K.D."/>
            <person name="Konstantinidis K.T."/>
            <person name="Eloe-Fadrosh E.A."/>
            <person name="Kyrpides N.C."/>
            <person name="Woyke T."/>
        </authorList>
    </citation>
    <scope>NUCLEOTIDE SEQUENCE</scope>
    <source>
        <strain evidence="2">GVMAG-M-3300025880-56</strain>
    </source>
</reference>
<evidence type="ECO:0000256" key="1">
    <source>
        <dbReference type="SAM" id="Phobius"/>
    </source>
</evidence>
<dbReference type="EMBL" id="MN740352">
    <property type="protein sequence ID" value="QHU02068.1"/>
    <property type="molecule type" value="Genomic_DNA"/>
</dbReference>
<proteinExistence type="predicted"/>
<organism evidence="2">
    <name type="scientific">viral metagenome</name>
    <dbReference type="NCBI Taxonomy" id="1070528"/>
    <lineage>
        <taxon>unclassified sequences</taxon>
        <taxon>metagenomes</taxon>
        <taxon>organismal metagenomes</taxon>
    </lineage>
</organism>
<evidence type="ECO:0000313" key="2">
    <source>
        <dbReference type="EMBL" id="QHU02068.1"/>
    </source>
</evidence>
<sequence>MQNILENDIGIKFLFFFLGLGLGLLIGWMLWGKENNQSPNNKTNGVLYNNNNTPINNGANNGGNGGNNGLISN</sequence>
<keyword evidence="1" id="KW-1133">Transmembrane helix</keyword>
<keyword evidence="1" id="KW-0472">Membrane</keyword>
<dbReference type="AlphaFoldDB" id="A0A6C0JE85"/>